<protein>
    <submittedName>
        <fullName evidence="1">Uncharacterized protein</fullName>
    </submittedName>
</protein>
<reference evidence="1 2" key="1">
    <citation type="submission" date="2018-09" db="EMBL/GenBank/DDBJ databases">
        <title>Genome sequence and characterization of the bcs clusters for the production of nanocellulose from the low pH resistant strain Komagataeibacter medellinensis ID13488.</title>
        <authorList>
            <person name="Hernandez-Arriaga A.M."/>
            <person name="Del Cerro C."/>
            <person name="Urbina L."/>
            <person name="Eceiza A."/>
            <person name="Retegi A."/>
            <person name="Prieto M.A."/>
        </authorList>
    </citation>
    <scope>NUCLEOTIDE SEQUENCE [LARGE SCALE GENOMIC DNA]</scope>
    <source>
        <strain evidence="1 2">ID13488</strain>
    </source>
</reference>
<sequence length="76" mass="8213">MSTVRIPLRLTRPTPRQARLTMLDDLRRAVESGATIGLMALAVRPGGQCRTTSAGTVGVPEMRGLLARNTQRGEQP</sequence>
<comment type="caution">
    <text evidence="1">The sequence shown here is derived from an EMBL/GenBank/DDBJ whole genome shotgun (WGS) entry which is preliminary data.</text>
</comment>
<name>A0ABQ6VRN8_9PROT</name>
<dbReference type="RefSeq" id="WP_153472526.1">
    <property type="nucleotide sequence ID" value="NZ_QYAZ01000002.1"/>
</dbReference>
<evidence type="ECO:0000313" key="1">
    <source>
        <dbReference type="EMBL" id="KAB8122521.1"/>
    </source>
</evidence>
<proteinExistence type="predicted"/>
<dbReference type="EMBL" id="QYAZ01000002">
    <property type="protein sequence ID" value="KAB8122521.1"/>
    <property type="molecule type" value="Genomic_DNA"/>
</dbReference>
<keyword evidence="2" id="KW-1185">Reference proteome</keyword>
<accession>A0ABQ6VRN8</accession>
<organism evidence="1 2">
    <name type="scientific">Komagataeibacter medellinensis</name>
    <dbReference type="NCBI Taxonomy" id="1177712"/>
    <lineage>
        <taxon>Bacteria</taxon>
        <taxon>Pseudomonadati</taxon>
        <taxon>Pseudomonadota</taxon>
        <taxon>Alphaproteobacteria</taxon>
        <taxon>Acetobacterales</taxon>
        <taxon>Acetobacteraceae</taxon>
        <taxon>Komagataeibacter</taxon>
    </lineage>
</organism>
<evidence type="ECO:0000313" key="2">
    <source>
        <dbReference type="Proteomes" id="UP000427842"/>
    </source>
</evidence>
<dbReference type="Proteomes" id="UP000427842">
    <property type="component" value="Unassembled WGS sequence"/>
</dbReference>
<gene>
    <name evidence="1" type="ORF">D3W54_15190</name>
</gene>